<reference evidence="2" key="1">
    <citation type="submission" date="2022-06" db="EMBL/GenBank/DDBJ databases">
        <title>Draft genome sequences of Leminorella grimontii str. JCM5902.</title>
        <authorList>
            <person name="Wakabayashi Y."/>
            <person name="Kojima K."/>
        </authorList>
    </citation>
    <scope>NUCLEOTIDE SEQUENCE</scope>
    <source>
        <strain evidence="2">JCM 5902</strain>
    </source>
</reference>
<dbReference type="AlphaFoldDB" id="A0AAV5N5L4"/>
<dbReference type="Proteomes" id="UP001058124">
    <property type="component" value="Unassembled WGS sequence"/>
</dbReference>
<sequence length="311" mass="35736">MGKRFFWVNHKQTGKQEREGGYIWAPKRKKNGATNVTYDNLLRVNPGDIIFSYSSTLRAYGIAKTAAYSSSRPEEFGKTGESWNSDGWRVDVEFHEVKNKIKPSDYITQISPLLSAKHFPIHPQTGNGMQSCYLAEISQDLSILLLSLTEVSSFAELGICHDISLEQQDIEQFEEYVLSDTDIPETEKQRFITARIAQGKFRKDVIDLEPYCRVTKIADTDFLKASHIKPWRHSDNIEKVDPYNGLMLAPHVDHLFDHGWISFKDNGDMMISPQLKKEVLHQLGLSPCNVGEFPSRTAKYLAWHRKFCYRK</sequence>
<evidence type="ECO:0000313" key="2">
    <source>
        <dbReference type="EMBL" id="GKX56374.1"/>
    </source>
</evidence>
<proteinExistence type="predicted"/>
<keyword evidence="3" id="KW-1185">Reference proteome</keyword>
<dbReference type="RefSeq" id="WP_027274591.1">
    <property type="nucleotide sequence ID" value="NZ_BRLH01000005.1"/>
</dbReference>
<name>A0AAV5N5L4_9GAMM</name>
<keyword evidence="2" id="KW-0378">Hydrolase</keyword>
<feature type="domain" description="HNH nuclease" evidence="1">
    <location>
        <begin position="212"/>
        <end position="264"/>
    </location>
</feature>
<gene>
    <name evidence="2" type="ORF">SOASR030_24860</name>
</gene>
<comment type="caution">
    <text evidence="2">The sequence shown here is derived from an EMBL/GenBank/DDBJ whole genome shotgun (WGS) entry which is preliminary data.</text>
</comment>
<dbReference type="EMBL" id="BRLH01000005">
    <property type="protein sequence ID" value="GKX56374.1"/>
    <property type="molecule type" value="Genomic_DNA"/>
</dbReference>
<evidence type="ECO:0000313" key="3">
    <source>
        <dbReference type="Proteomes" id="UP001058124"/>
    </source>
</evidence>
<dbReference type="GO" id="GO:0004519">
    <property type="term" value="F:endonuclease activity"/>
    <property type="evidence" value="ECO:0007669"/>
    <property type="project" value="UniProtKB-KW"/>
</dbReference>
<evidence type="ECO:0000259" key="1">
    <source>
        <dbReference type="Pfam" id="PF13391"/>
    </source>
</evidence>
<protein>
    <submittedName>
        <fullName evidence="2">HNH endonuclease</fullName>
    </submittedName>
</protein>
<accession>A0AAV5N5L4</accession>
<keyword evidence="2" id="KW-0255">Endonuclease</keyword>
<dbReference type="Pfam" id="PF13391">
    <property type="entry name" value="HNH_2"/>
    <property type="match status" value="1"/>
</dbReference>
<dbReference type="InterPro" id="IPR003615">
    <property type="entry name" value="HNH_nuc"/>
</dbReference>
<organism evidence="2 3">
    <name type="scientific">Leminorella grimontii</name>
    <dbReference type="NCBI Taxonomy" id="82981"/>
    <lineage>
        <taxon>Bacteria</taxon>
        <taxon>Pseudomonadati</taxon>
        <taxon>Pseudomonadota</taxon>
        <taxon>Gammaproteobacteria</taxon>
        <taxon>Enterobacterales</taxon>
        <taxon>Budviciaceae</taxon>
        <taxon>Leminorella</taxon>
    </lineage>
</organism>
<keyword evidence="2" id="KW-0540">Nuclease</keyword>